<evidence type="ECO:0000256" key="1">
    <source>
        <dbReference type="RuleBase" id="RU000487"/>
    </source>
</evidence>
<comment type="caution">
    <text evidence="2">The sequence shown here is derived from an EMBL/GenBank/DDBJ whole genome shotgun (WGS) entry which is preliminary data.</text>
</comment>
<organism evidence="2 3">
    <name type="scientific">Tritrichomonas musculus</name>
    <dbReference type="NCBI Taxonomy" id="1915356"/>
    <lineage>
        <taxon>Eukaryota</taxon>
        <taxon>Metamonada</taxon>
        <taxon>Parabasalia</taxon>
        <taxon>Tritrichomonadida</taxon>
        <taxon>Tritrichomonadidae</taxon>
        <taxon>Tritrichomonas</taxon>
    </lineage>
</organism>
<reference evidence="2 3" key="1">
    <citation type="submission" date="2024-04" db="EMBL/GenBank/DDBJ databases">
        <title>Tritrichomonas musculus Genome.</title>
        <authorList>
            <person name="Alves-Ferreira E."/>
            <person name="Grigg M."/>
            <person name="Lorenzi H."/>
            <person name="Galac M."/>
        </authorList>
    </citation>
    <scope>NUCLEOTIDE SEQUENCE [LARGE SCALE GENOMIC DNA]</scope>
    <source>
        <strain evidence="2 3">EAF2021</strain>
    </source>
</reference>
<comment type="similarity">
    <text evidence="1">Belongs to the actin family.</text>
</comment>
<sequence>MSEEIQTIIIDNGSNMIKAGFGGDDDPKCIIPSFVGKPKYKHGFNQKDLYVGQEVMEKIGVLIVEYPIKNGIITDWEKMEKVWNFVFEELKINPSEHPVLLSEAPSVSKANREKMIQMMFETFNVPSFYSGAQADLSVIASGNLTGICVDIGDNVKQIVPVYEGHYIPKFSYTDQIAGNSITKYFLKLLEENGVNVPSFNIEIIREIKEKLSFVAPNLDEELQMSKDKEPISYSLPDGSDISITNEHFRCNEILFNPSLIDSSFGGINDKINDVLLDIDRDLRNAFASNIVVSGGVSITNGFIERFENEFKKQPRRNVKITALPDRKYQVWKGGSILSFTSAFKDMLVSRKEYNEAGAQIVIRKCL</sequence>
<keyword evidence="3" id="KW-1185">Reference proteome</keyword>
<evidence type="ECO:0008006" key="4">
    <source>
        <dbReference type="Google" id="ProtNLM"/>
    </source>
</evidence>
<protein>
    <recommendedName>
        <fullName evidence="4">Actin</fullName>
    </recommendedName>
</protein>
<dbReference type="Pfam" id="PF00022">
    <property type="entry name" value="Actin"/>
    <property type="match status" value="1"/>
</dbReference>
<gene>
    <name evidence="2" type="ORF">M9Y10_030790</name>
</gene>
<dbReference type="SUPFAM" id="SSF53067">
    <property type="entry name" value="Actin-like ATPase domain"/>
    <property type="match status" value="2"/>
</dbReference>
<dbReference type="InterPro" id="IPR043129">
    <property type="entry name" value="ATPase_NBD"/>
</dbReference>
<evidence type="ECO:0000313" key="3">
    <source>
        <dbReference type="Proteomes" id="UP001470230"/>
    </source>
</evidence>
<evidence type="ECO:0000313" key="2">
    <source>
        <dbReference type="EMBL" id="KAK8840579.1"/>
    </source>
</evidence>
<dbReference type="Gene3D" id="3.30.420.40">
    <property type="match status" value="2"/>
</dbReference>
<dbReference type="SMART" id="SM00268">
    <property type="entry name" value="ACTIN"/>
    <property type="match status" value="1"/>
</dbReference>
<dbReference type="EMBL" id="JAPFFF010000045">
    <property type="protein sequence ID" value="KAK8840579.1"/>
    <property type="molecule type" value="Genomic_DNA"/>
</dbReference>
<dbReference type="PANTHER" id="PTHR11937">
    <property type="entry name" value="ACTIN"/>
    <property type="match status" value="1"/>
</dbReference>
<name>A0ABR2H2Z4_9EUKA</name>
<dbReference type="Gene3D" id="3.90.640.10">
    <property type="entry name" value="Actin, Chain A, domain 4"/>
    <property type="match status" value="1"/>
</dbReference>
<dbReference type="InterPro" id="IPR004000">
    <property type="entry name" value="Actin"/>
</dbReference>
<accession>A0ABR2H2Z4</accession>
<proteinExistence type="inferred from homology"/>
<dbReference type="PRINTS" id="PR00190">
    <property type="entry name" value="ACTIN"/>
</dbReference>
<dbReference type="Proteomes" id="UP001470230">
    <property type="component" value="Unassembled WGS sequence"/>
</dbReference>